<organism evidence="1 2">
    <name type="scientific">Bacteroides faecium</name>
    <dbReference type="NCBI Taxonomy" id="2715212"/>
    <lineage>
        <taxon>Bacteria</taxon>
        <taxon>Pseudomonadati</taxon>
        <taxon>Bacteroidota</taxon>
        <taxon>Bacteroidia</taxon>
        <taxon>Bacteroidales</taxon>
        <taxon>Bacteroidaceae</taxon>
        <taxon>Bacteroides</taxon>
    </lineage>
</organism>
<dbReference type="EMBL" id="CP050831">
    <property type="protein sequence ID" value="QIU94838.1"/>
    <property type="molecule type" value="Genomic_DNA"/>
</dbReference>
<name>A0A6H0KQM4_9BACE</name>
<dbReference type="GO" id="GO:0033104">
    <property type="term" value="C:type VI protein secretion system complex"/>
    <property type="evidence" value="ECO:0007669"/>
    <property type="project" value="InterPro"/>
</dbReference>
<keyword evidence="2" id="KW-1185">Reference proteome</keyword>
<evidence type="ECO:0000313" key="1">
    <source>
        <dbReference type="EMBL" id="QIU94838.1"/>
    </source>
</evidence>
<accession>A0A6H0KQM4</accession>
<dbReference type="Pfam" id="PF17541">
    <property type="entry name" value="TssC"/>
    <property type="match status" value="1"/>
</dbReference>
<gene>
    <name evidence="1" type="ORF">BacF7301_12095</name>
</gene>
<dbReference type="AlphaFoldDB" id="A0A6H0KQM4"/>
<dbReference type="GO" id="GO:0033103">
    <property type="term" value="P:protein secretion by the type VI secretion system"/>
    <property type="evidence" value="ECO:0007669"/>
    <property type="project" value="InterPro"/>
</dbReference>
<reference evidence="1 2" key="1">
    <citation type="submission" date="2020-03" db="EMBL/GenBank/DDBJ databases">
        <title>Genomic analysis of Bacteroides faecium CBA7301.</title>
        <authorList>
            <person name="Kim J."/>
            <person name="Roh S.W."/>
        </authorList>
    </citation>
    <scope>NUCLEOTIDE SEQUENCE [LARGE SCALE GENOMIC DNA]</scope>
    <source>
        <strain evidence="1 2">CBA7301</strain>
    </source>
</reference>
<dbReference type="Proteomes" id="UP000501780">
    <property type="component" value="Chromosome"/>
</dbReference>
<dbReference type="InterPro" id="IPR035576">
    <property type="entry name" value="T6SS_TssC"/>
</dbReference>
<sequence>MIMEKTDKENEATILEKEFVQTQTGEVQSSLKENITKLARFGGFSFIEATVEGTQNINPEKKARKKIFLGDISKQNEREALINNLDLWIELLSSNENTSELITKCKAKNEKLSLLLKKNQAATVDTVKELERSYREIAQFYVNTGSEKLTNIAIVNASPEQIADLDNPLFIEYIANELRQNFDKLDLSGNYSLLVIPGYMGSKQVIDKWAEISHRNKVQLFTDFADLDQPDDVVEMFDSSYLAGGDVFRSHVSLSCNWPIGRNRYAELDESDDLRISPSASLAGKIYTTPMSQVTAGKKYGVINEVSGVAFPLKKSEISLLEKMGLIPMVNEYGSVMAFSAKTLFNGDNLGLQTYSVVRVFDYVTKVLFDFLNRRTFENWNSRLEKDIRRQIVNFLDSITGPDALIEKFKVIRFERDPENKDRIYLDINLTPYFPAKNYILKLEGTKGDDDVKWDSECNQE</sequence>
<proteinExistence type="predicted"/>
<dbReference type="KEGG" id="bfc:BacF7301_12095"/>
<evidence type="ECO:0000313" key="2">
    <source>
        <dbReference type="Proteomes" id="UP000501780"/>
    </source>
</evidence>
<protein>
    <submittedName>
        <fullName evidence="1">Type VI secretion system contractile sheath protein TssC</fullName>
    </submittedName>
</protein>